<dbReference type="Gene3D" id="3.30.1230.10">
    <property type="entry name" value="YlxR-like"/>
    <property type="match status" value="1"/>
</dbReference>
<feature type="region of interest" description="Disordered" evidence="1">
    <location>
        <begin position="1"/>
        <end position="24"/>
    </location>
</feature>
<dbReference type="PANTHER" id="PTHR34215">
    <property type="entry name" value="BLL0784 PROTEIN"/>
    <property type="match status" value="1"/>
</dbReference>
<dbReference type="PANTHER" id="PTHR34215:SF1">
    <property type="entry name" value="YLXR DOMAIN-CONTAINING PROTEIN"/>
    <property type="match status" value="1"/>
</dbReference>
<reference evidence="4" key="1">
    <citation type="journal article" date="2019" name="Int. J. Syst. Evol. Microbiol.">
        <title>The Global Catalogue of Microorganisms (GCM) 10K type strain sequencing project: providing services to taxonomists for standard genome sequencing and annotation.</title>
        <authorList>
            <consortium name="The Broad Institute Genomics Platform"/>
            <consortium name="The Broad Institute Genome Sequencing Center for Infectious Disease"/>
            <person name="Wu L."/>
            <person name="Ma J."/>
        </authorList>
    </citation>
    <scope>NUCLEOTIDE SEQUENCE [LARGE SCALE GENOMIC DNA]</scope>
    <source>
        <strain evidence="4">JCM 17498</strain>
    </source>
</reference>
<dbReference type="SUPFAM" id="SSF64376">
    <property type="entry name" value="YlxR-like"/>
    <property type="match status" value="1"/>
</dbReference>
<feature type="compositionally biased region" description="Polar residues" evidence="1">
    <location>
        <begin position="11"/>
        <end position="21"/>
    </location>
</feature>
<evidence type="ECO:0000313" key="4">
    <source>
        <dbReference type="Proteomes" id="UP001500523"/>
    </source>
</evidence>
<proteinExistence type="predicted"/>
<protein>
    <recommendedName>
        <fullName evidence="2">YlxR domain-containing protein</fullName>
    </recommendedName>
</protein>
<organism evidence="3 4">
    <name type="scientific">Sphingomonas cynarae</name>
    <dbReference type="NCBI Taxonomy" id="930197"/>
    <lineage>
        <taxon>Bacteria</taxon>
        <taxon>Pseudomonadati</taxon>
        <taxon>Pseudomonadota</taxon>
        <taxon>Alphaproteobacteria</taxon>
        <taxon>Sphingomonadales</taxon>
        <taxon>Sphingomonadaceae</taxon>
        <taxon>Sphingomonas</taxon>
    </lineage>
</organism>
<dbReference type="SUPFAM" id="SSF55315">
    <property type="entry name" value="L30e-like"/>
    <property type="match status" value="1"/>
</dbReference>
<gene>
    <name evidence="3" type="ORF">GCM10022268_10730</name>
</gene>
<feature type="region of interest" description="Disordered" evidence="1">
    <location>
        <begin position="228"/>
        <end position="274"/>
    </location>
</feature>
<feature type="domain" description="YlxR" evidence="2">
    <location>
        <begin position="28"/>
        <end position="93"/>
    </location>
</feature>
<evidence type="ECO:0000259" key="2">
    <source>
        <dbReference type="Pfam" id="PF04296"/>
    </source>
</evidence>
<accession>A0ABP7D9V4</accession>
<dbReference type="RefSeq" id="WP_344692346.1">
    <property type="nucleotide sequence ID" value="NZ_BAABBF010000002.1"/>
</dbReference>
<dbReference type="InterPro" id="IPR029064">
    <property type="entry name" value="Ribosomal_eL30-like_sf"/>
</dbReference>
<dbReference type="InterPro" id="IPR035931">
    <property type="entry name" value="YlxR-like_sf"/>
</dbReference>
<dbReference type="Gene3D" id="3.30.1330.30">
    <property type="match status" value="1"/>
</dbReference>
<keyword evidence="4" id="KW-1185">Reference proteome</keyword>
<name>A0ABP7D9V4_9SPHN</name>
<dbReference type="Proteomes" id="UP001500523">
    <property type="component" value="Unassembled WGS sequence"/>
</dbReference>
<dbReference type="Pfam" id="PF04296">
    <property type="entry name" value="YlxR"/>
    <property type="match status" value="1"/>
</dbReference>
<dbReference type="InterPro" id="IPR007393">
    <property type="entry name" value="YlxR_dom"/>
</dbReference>
<dbReference type="InterPro" id="IPR037465">
    <property type="entry name" value="YlxR"/>
</dbReference>
<sequence>MRTSRNDTRSVRTGSKNSVASDTEGPVRKCILSQDRDARAHLVRLALSPDGEILPDVRAKAPGRGAWIGVSRVELEAAYAKGRLRGALARAFKTGEFTLSDELPARIAAALERNALDRLGLEAKSGTLLTGTDKIDTAARSGQLHALYHAGDAGEDGMRKLAQAWRVGTDREGSDLRGLALPLPRPILSLALGRENVVHIALTDRAAAKRVSDALDRWLHFIGPDTLTGAPQSDDLRGPSSAPCETASQGASAHRSVQDGTEASPAATTHEEFE</sequence>
<evidence type="ECO:0000313" key="3">
    <source>
        <dbReference type="EMBL" id="GAA3702839.1"/>
    </source>
</evidence>
<evidence type="ECO:0000256" key="1">
    <source>
        <dbReference type="SAM" id="MobiDB-lite"/>
    </source>
</evidence>
<comment type="caution">
    <text evidence="3">The sequence shown here is derived from an EMBL/GenBank/DDBJ whole genome shotgun (WGS) entry which is preliminary data.</text>
</comment>
<feature type="compositionally biased region" description="Basic and acidic residues" evidence="1">
    <location>
        <begin position="1"/>
        <end position="10"/>
    </location>
</feature>
<dbReference type="EMBL" id="BAABBF010000002">
    <property type="protein sequence ID" value="GAA3702839.1"/>
    <property type="molecule type" value="Genomic_DNA"/>
</dbReference>